<comment type="caution">
    <text evidence="1">The sequence shown here is derived from an EMBL/GenBank/DDBJ whole genome shotgun (WGS) entry which is preliminary data.</text>
</comment>
<protein>
    <submittedName>
        <fullName evidence="1">Uncharacterized protein</fullName>
    </submittedName>
</protein>
<dbReference type="OrthoDB" id="129054at2759"/>
<evidence type="ECO:0000313" key="1">
    <source>
        <dbReference type="EMBL" id="OWZ21344.1"/>
    </source>
</evidence>
<organism evidence="1 2">
    <name type="scientific">Phytophthora megakarya</name>
    <dbReference type="NCBI Taxonomy" id="4795"/>
    <lineage>
        <taxon>Eukaryota</taxon>
        <taxon>Sar</taxon>
        <taxon>Stramenopiles</taxon>
        <taxon>Oomycota</taxon>
        <taxon>Peronosporomycetes</taxon>
        <taxon>Peronosporales</taxon>
        <taxon>Peronosporaceae</taxon>
        <taxon>Phytophthora</taxon>
    </lineage>
</organism>
<sequence>MVGCKKAGEMEIVKRISIILIAKHGLMLSSHQRVAWCVLVRNEWRMRNHHPTGGRRIRGMNDLPAEGYVADNIGVLVNAGAGSRQITNYASNSLAQERLKEMLHLLKQVEGSNVLLIQHDLDITCDIVLQTRVQKLAVGQWSENLTLDFTHGTNNPSF</sequence>
<keyword evidence="2" id="KW-1185">Reference proteome</keyword>
<evidence type="ECO:0000313" key="2">
    <source>
        <dbReference type="Proteomes" id="UP000198211"/>
    </source>
</evidence>
<accession>A0A225WUI7</accession>
<gene>
    <name evidence="1" type="ORF">PHMEG_0004128</name>
</gene>
<dbReference type="Proteomes" id="UP000198211">
    <property type="component" value="Unassembled WGS sequence"/>
</dbReference>
<name>A0A225WUI7_9STRA</name>
<proteinExistence type="predicted"/>
<dbReference type="AlphaFoldDB" id="A0A225WUI7"/>
<reference evidence="2" key="1">
    <citation type="submission" date="2017-03" db="EMBL/GenBank/DDBJ databases">
        <title>Phytopthora megakarya and P. palmivora, two closely related causual agents of cacao black pod achieved similar genome size and gene model numbers by different mechanisms.</title>
        <authorList>
            <person name="Ali S."/>
            <person name="Shao J."/>
            <person name="Larry D.J."/>
            <person name="Kronmiller B."/>
            <person name="Shen D."/>
            <person name="Strem M.D."/>
            <person name="Melnick R.L."/>
            <person name="Guiltinan M.J."/>
            <person name="Tyler B.M."/>
            <person name="Meinhardt L.W."/>
            <person name="Bailey B.A."/>
        </authorList>
    </citation>
    <scope>NUCLEOTIDE SEQUENCE [LARGE SCALE GENOMIC DNA]</scope>
    <source>
        <strain evidence="2">zdho120</strain>
    </source>
</reference>
<dbReference type="EMBL" id="NBNE01000235">
    <property type="protein sequence ID" value="OWZ21344.1"/>
    <property type="molecule type" value="Genomic_DNA"/>
</dbReference>